<gene>
    <name evidence="4" type="ORF">IV500_15170</name>
</gene>
<comment type="caution">
    <text evidence="4">The sequence shown here is derived from an EMBL/GenBank/DDBJ whole genome shotgun (WGS) entry which is preliminary data.</text>
</comment>
<evidence type="ECO:0000313" key="5">
    <source>
        <dbReference type="Proteomes" id="UP000655366"/>
    </source>
</evidence>
<dbReference type="RefSeq" id="WP_196397649.1">
    <property type="nucleotide sequence ID" value="NZ_JADNYM010000020.1"/>
</dbReference>
<keyword evidence="2" id="KW-1133">Transmembrane helix</keyword>
<dbReference type="PANTHER" id="PTHR12277">
    <property type="entry name" value="ALPHA/BETA HYDROLASE DOMAIN-CONTAINING PROTEIN"/>
    <property type="match status" value="1"/>
</dbReference>
<feature type="region of interest" description="Disordered" evidence="1">
    <location>
        <begin position="1"/>
        <end position="28"/>
    </location>
</feature>
<feature type="transmembrane region" description="Helical" evidence="2">
    <location>
        <begin position="42"/>
        <end position="67"/>
    </location>
</feature>
<feature type="domain" description="AB hydrolase-1" evidence="3">
    <location>
        <begin position="198"/>
        <end position="375"/>
    </location>
</feature>
<feature type="compositionally biased region" description="Polar residues" evidence="1">
    <location>
        <begin position="1"/>
        <end position="19"/>
    </location>
</feature>
<dbReference type="InterPro" id="IPR000073">
    <property type="entry name" value="AB_hydrolase_1"/>
</dbReference>
<dbReference type="PANTHER" id="PTHR12277:SF79">
    <property type="entry name" value="XAA-PRO DIPEPTIDYL-PEPTIDASE-RELATED"/>
    <property type="match status" value="1"/>
</dbReference>
<proteinExistence type="predicted"/>
<accession>A0A931G906</accession>
<keyword evidence="2" id="KW-0472">Membrane</keyword>
<dbReference type="Proteomes" id="UP000655366">
    <property type="component" value="Unassembled WGS sequence"/>
</dbReference>
<dbReference type="SUPFAM" id="SSF53474">
    <property type="entry name" value="alpha/beta-Hydrolases"/>
    <property type="match status" value="1"/>
</dbReference>
<dbReference type="EMBL" id="JADNYM010000020">
    <property type="protein sequence ID" value="MBG0740714.1"/>
    <property type="molecule type" value="Genomic_DNA"/>
</dbReference>
<dbReference type="InterPro" id="IPR029058">
    <property type="entry name" value="AB_hydrolase_fold"/>
</dbReference>
<keyword evidence="2" id="KW-0812">Transmembrane</keyword>
<dbReference type="AlphaFoldDB" id="A0A931G906"/>
<dbReference type="Gene3D" id="3.40.50.1820">
    <property type="entry name" value="alpha/beta hydrolase"/>
    <property type="match status" value="1"/>
</dbReference>
<reference evidence="4 5" key="1">
    <citation type="submission" date="2020-11" db="EMBL/GenBank/DDBJ databases">
        <title>Arthrobacter antarcticus sp. nov., isolated from Antarctic Soil.</title>
        <authorList>
            <person name="Li J."/>
        </authorList>
    </citation>
    <scope>NUCLEOTIDE SEQUENCE [LARGE SCALE GENOMIC DNA]</scope>
    <source>
        <strain evidence="4 5">Z1-20</strain>
    </source>
</reference>
<evidence type="ECO:0000256" key="1">
    <source>
        <dbReference type="SAM" id="MobiDB-lite"/>
    </source>
</evidence>
<dbReference type="Pfam" id="PF12697">
    <property type="entry name" value="Abhydrolase_6"/>
    <property type="match status" value="1"/>
</dbReference>
<evidence type="ECO:0000313" key="4">
    <source>
        <dbReference type="EMBL" id="MBG0740714.1"/>
    </source>
</evidence>
<keyword evidence="4" id="KW-0378">Hydrolase</keyword>
<keyword evidence="5" id="KW-1185">Reference proteome</keyword>
<organism evidence="4 5">
    <name type="scientific">Arthrobacter terrae</name>
    <dbReference type="NCBI Taxonomy" id="2935737"/>
    <lineage>
        <taxon>Bacteria</taxon>
        <taxon>Bacillati</taxon>
        <taxon>Actinomycetota</taxon>
        <taxon>Actinomycetes</taxon>
        <taxon>Micrococcales</taxon>
        <taxon>Micrococcaceae</taxon>
        <taxon>Arthrobacter</taxon>
    </lineage>
</organism>
<name>A0A931G906_9MICC</name>
<protein>
    <submittedName>
        <fullName evidence="4">Alpha/beta fold hydrolase</fullName>
    </submittedName>
</protein>
<evidence type="ECO:0000259" key="3">
    <source>
        <dbReference type="Pfam" id="PF12697"/>
    </source>
</evidence>
<evidence type="ECO:0000256" key="2">
    <source>
        <dbReference type="SAM" id="Phobius"/>
    </source>
</evidence>
<dbReference type="GO" id="GO:0016787">
    <property type="term" value="F:hydrolase activity"/>
    <property type="evidence" value="ECO:0007669"/>
    <property type="project" value="UniProtKB-KW"/>
</dbReference>
<sequence>MPTSAPPTSQRSRSLPSNVSRRRPHAVPAQAAAPAGWLKWTLAGIGIGAGAGSVLLTATAALAAYFARRVVTPAKEREQDLPILAVIRDGMDLEVVLPATAETTVPGTYSLFFDKGAGHAVIGGIRSYVPREGTVTREVLRVSGSELAHAARGWWSSAVYAGPEDVGLTAEDITLELPVGPAPAWLFRSGTGQRTWAIMVHGRGASRNEGLRAVRTAHDLGLNSLLLSYRNDGEAPAAGDGRYGLGATEWPDIEAAIEYALSQGAKDVVLFGYSMGGAIALQAADLSKHRNVILAMVLDAPVISWVDVLAHQAELNRIPAAVGQYGQLMLSHPMGRRLTGLAAPVDLKSMDWVARAVELRTPTLIIHSVDDDFVPYGPSAELALRNPEMVTIELFSRALHTKEWNVDPQRWETVVTDWLQPRLGRHELPRVSGPED</sequence>